<gene>
    <name evidence="1" type="ORF">J0A66_12675</name>
</gene>
<sequence>MRVFLLGALLSAQTLAVPDQCIQAPQRSQPCPHLIYKMARLDKDQPRQLLCVCLSDFKPLLQEPQTASERTARQMELRRLSAELGIEESLLLEIVRY</sequence>
<dbReference type="Proteomes" id="UP000664654">
    <property type="component" value="Unassembled WGS sequence"/>
</dbReference>
<proteinExistence type="predicted"/>
<reference evidence="1" key="1">
    <citation type="submission" date="2021-03" db="EMBL/GenBank/DDBJ databases">
        <title>novel species isolated from a fishpond in China.</title>
        <authorList>
            <person name="Lu H."/>
            <person name="Cai Z."/>
        </authorList>
    </citation>
    <scope>NUCLEOTIDE SEQUENCE</scope>
    <source>
        <strain evidence="1">JCM 30855</strain>
    </source>
</reference>
<comment type="caution">
    <text evidence="1">The sequence shown here is derived from an EMBL/GenBank/DDBJ whole genome shotgun (WGS) entry which is preliminary data.</text>
</comment>
<evidence type="ECO:0000313" key="1">
    <source>
        <dbReference type="EMBL" id="MBN7826085.1"/>
    </source>
</evidence>
<accession>A0A939DNY3</accession>
<dbReference type="RefSeq" id="WP_206574189.1">
    <property type="nucleotide sequence ID" value="NZ_JAFKCV010000006.1"/>
</dbReference>
<dbReference type="EMBL" id="JAFKCV010000006">
    <property type="protein sequence ID" value="MBN7826085.1"/>
    <property type="molecule type" value="Genomic_DNA"/>
</dbReference>
<organism evidence="1 2">
    <name type="scientific">Bowmanella dokdonensis</name>
    <dbReference type="NCBI Taxonomy" id="751969"/>
    <lineage>
        <taxon>Bacteria</taxon>
        <taxon>Pseudomonadati</taxon>
        <taxon>Pseudomonadota</taxon>
        <taxon>Gammaproteobacteria</taxon>
        <taxon>Alteromonadales</taxon>
        <taxon>Alteromonadaceae</taxon>
        <taxon>Bowmanella</taxon>
    </lineage>
</organism>
<evidence type="ECO:0000313" key="2">
    <source>
        <dbReference type="Proteomes" id="UP000664654"/>
    </source>
</evidence>
<name>A0A939DNY3_9ALTE</name>
<protein>
    <submittedName>
        <fullName evidence="1">Uncharacterized protein</fullName>
    </submittedName>
</protein>
<keyword evidence="2" id="KW-1185">Reference proteome</keyword>
<dbReference type="AlphaFoldDB" id="A0A939DNY3"/>